<comment type="caution">
    <text evidence="1">The sequence shown here is derived from an EMBL/GenBank/DDBJ whole genome shotgun (WGS) entry which is preliminary data.</text>
</comment>
<evidence type="ECO:0000313" key="2">
    <source>
        <dbReference type="Proteomes" id="UP000030377"/>
    </source>
</evidence>
<gene>
    <name evidence="1" type="ORF">MA20_21615</name>
</gene>
<evidence type="ECO:0000313" key="1">
    <source>
        <dbReference type="EMBL" id="KGT77207.1"/>
    </source>
</evidence>
<protein>
    <submittedName>
        <fullName evidence="1">Uncharacterized protein</fullName>
    </submittedName>
</protein>
<dbReference type="AlphaFoldDB" id="A0A0A3XRY0"/>
<reference evidence="1 2" key="1">
    <citation type="submission" date="2014-09" db="EMBL/GenBank/DDBJ databases">
        <title>Draft genome of Bradyrhizobium japonicum Is-34.</title>
        <authorList>
            <person name="Tsurumaru H."/>
            <person name="Yamakawa T."/>
            <person name="Hashimoto S."/>
            <person name="Okizaki K."/>
            <person name="Kanesaki Y."/>
            <person name="Yoshikawa H."/>
            <person name="Yajima S."/>
        </authorList>
    </citation>
    <scope>NUCLEOTIDE SEQUENCE [LARGE SCALE GENOMIC DNA]</scope>
    <source>
        <strain evidence="1 2">Is-34</strain>
    </source>
</reference>
<accession>A0A0A3XRY0</accession>
<proteinExistence type="predicted"/>
<dbReference type="EMBL" id="JRPN01000018">
    <property type="protein sequence ID" value="KGT77207.1"/>
    <property type="molecule type" value="Genomic_DNA"/>
</dbReference>
<dbReference type="Proteomes" id="UP000030377">
    <property type="component" value="Unassembled WGS sequence"/>
</dbReference>
<organism evidence="1 2">
    <name type="scientific">Bradyrhizobium japonicum</name>
    <dbReference type="NCBI Taxonomy" id="375"/>
    <lineage>
        <taxon>Bacteria</taxon>
        <taxon>Pseudomonadati</taxon>
        <taxon>Pseudomonadota</taxon>
        <taxon>Alphaproteobacteria</taxon>
        <taxon>Hyphomicrobiales</taxon>
        <taxon>Nitrobacteraceae</taxon>
        <taxon>Bradyrhizobium</taxon>
    </lineage>
</organism>
<sequence length="82" mass="8921">MLARPDHPGASAVTGFCLDASFRGDGGLVSTVIENLLSRKQKLVEQLEKAQSVDDRDKIEHQLEQINTALDFLDRPGSKDAG</sequence>
<name>A0A0A3XRY0_BRAJP</name>